<dbReference type="Proteomes" id="UP001229421">
    <property type="component" value="Unassembled WGS sequence"/>
</dbReference>
<organism evidence="2 3">
    <name type="scientific">Tagetes erecta</name>
    <name type="common">African marigold</name>
    <dbReference type="NCBI Taxonomy" id="13708"/>
    <lineage>
        <taxon>Eukaryota</taxon>
        <taxon>Viridiplantae</taxon>
        <taxon>Streptophyta</taxon>
        <taxon>Embryophyta</taxon>
        <taxon>Tracheophyta</taxon>
        <taxon>Spermatophyta</taxon>
        <taxon>Magnoliopsida</taxon>
        <taxon>eudicotyledons</taxon>
        <taxon>Gunneridae</taxon>
        <taxon>Pentapetalae</taxon>
        <taxon>asterids</taxon>
        <taxon>campanulids</taxon>
        <taxon>Asterales</taxon>
        <taxon>Asteraceae</taxon>
        <taxon>Asteroideae</taxon>
        <taxon>Heliantheae alliance</taxon>
        <taxon>Tageteae</taxon>
        <taxon>Tagetes</taxon>
    </lineage>
</organism>
<dbReference type="EMBL" id="JAUHHV010000001">
    <property type="protein sequence ID" value="KAK1440509.1"/>
    <property type="molecule type" value="Genomic_DNA"/>
</dbReference>
<sequence length="171" mass="18881">MYCNILILSIFIIGIIFRNDTVFNDEDRHKGSIFYFTLRGVVGRCPLGLSEIILSSVAGEKKGQYLEILRGLSSTPCHHHERVFELECQAEECNCLIALSDLYGGGSGRDEEDKFPSRHHLTGGGVLLVSFLPRPLTPQPLPRGHGISFSVTSSSRPSSSLSHLVHSLLPY</sequence>
<proteinExistence type="predicted"/>
<dbReference type="AlphaFoldDB" id="A0AAD8PBQ6"/>
<accession>A0AAD8PBQ6</accession>
<reference evidence="2" key="1">
    <citation type="journal article" date="2023" name="bioRxiv">
        <title>Improved chromosome-level genome assembly for marigold (Tagetes erecta).</title>
        <authorList>
            <person name="Jiang F."/>
            <person name="Yuan L."/>
            <person name="Wang S."/>
            <person name="Wang H."/>
            <person name="Xu D."/>
            <person name="Wang A."/>
            <person name="Fan W."/>
        </authorList>
    </citation>
    <scope>NUCLEOTIDE SEQUENCE</scope>
    <source>
        <strain evidence="2">WSJ</strain>
        <tissue evidence="2">Leaf</tissue>
    </source>
</reference>
<feature type="signal peptide" evidence="1">
    <location>
        <begin position="1"/>
        <end position="18"/>
    </location>
</feature>
<comment type="caution">
    <text evidence="2">The sequence shown here is derived from an EMBL/GenBank/DDBJ whole genome shotgun (WGS) entry which is preliminary data.</text>
</comment>
<evidence type="ECO:0000313" key="2">
    <source>
        <dbReference type="EMBL" id="KAK1440509.1"/>
    </source>
</evidence>
<protein>
    <submittedName>
        <fullName evidence="2">Uncharacterized protein</fullName>
    </submittedName>
</protein>
<feature type="chain" id="PRO_5041947309" evidence="1">
    <location>
        <begin position="19"/>
        <end position="171"/>
    </location>
</feature>
<keyword evidence="3" id="KW-1185">Reference proteome</keyword>
<name>A0AAD8PBQ6_TARER</name>
<evidence type="ECO:0000256" key="1">
    <source>
        <dbReference type="SAM" id="SignalP"/>
    </source>
</evidence>
<evidence type="ECO:0000313" key="3">
    <source>
        <dbReference type="Proteomes" id="UP001229421"/>
    </source>
</evidence>
<keyword evidence="1" id="KW-0732">Signal</keyword>
<gene>
    <name evidence="2" type="ORF">QVD17_06337</name>
</gene>